<dbReference type="EMBL" id="MEUW01000013">
    <property type="protein sequence ID" value="OGC44645.1"/>
    <property type="molecule type" value="Genomic_DNA"/>
</dbReference>
<evidence type="ECO:0000313" key="3">
    <source>
        <dbReference type="Proteomes" id="UP000176583"/>
    </source>
</evidence>
<feature type="transmembrane region" description="Helical" evidence="1">
    <location>
        <begin position="98"/>
        <end position="119"/>
    </location>
</feature>
<proteinExistence type="predicted"/>
<dbReference type="Proteomes" id="UP000176583">
    <property type="component" value="Unassembled WGS sequence"/>
</dbReference>
<dbReference type="Pfam" id="PF07690">
    <property type="entry name" value="MFS_1"/>
    <property type="match status" value="1"/>
</dbReference>
<gene>
    <name evidence="2" type="ORF">A2V54_00600</name>
</gene>
<feature type="transmembrane region" description="Helical" evidence="1">
    <location>
        <begin position="12"/>
        <end position="33"/>
    </location>
</feature>
<reference evidence="2 3" key="1">
    <citation type="journal article" date="2016" name="Nat. Commun.">
        <title>Thousands of microbial genomes shed light on interconnected biogeochemical processes in an aquifer system.</title>
        <authorList>
            <person name="Anantharaman K."/>
            <person name="Brown C.T."/>
            <person name="Hug L.A."/>
            <person name="Sharon I."/>
            <person name="Castelle C.J."/>
            <person name="Probst A.J."/>
            <person name="Thomas B.C."/>
            <person name="Singh A."/>
            <person name="Wilkins M.J."/>
            <person name="Karaoz U."/>
            <person name="Brodie E.L."/>
            <person name="Williams K.H."/>
            <person name="Hubbard S.S."/>
            <person name="Banfield J.F."/>
        </authorList>
    </citation>
    <scope>NUCLEOTIDE SEQUENCE [LARGE SCALE GENOMIC DNA]</scope>
</reference>
<organism evidence="2 3">
    <name type="scientific">candidate division WWE3 bacterium RBG_19FT_COMBO_53_11</name>
    <dbReference type="NCBI Taxonomy" id="1802613"/>
    <lineage>
        <taxon>Bacteria</taxon>
        <taxon>Katanobacteria</taxon>
    </lineage>
</organism>
<name>A0A1F4UI41_UNCKA</name>
<dbReference type="SUPFAM" id="SSF103473">
    <property type="entry name" value="MFS general substrate transporter"/>
    <property type="match status" value="1"/>
</dbReference>
<feature type="transmembrane region" description="Helical" evidence="1">
    <location>
        <begin position="74"/>
        <end position="92"/>
    </location>
</feature>
<dbReference type="InterPro" id="IPR011701">
    <property type="entry name" value="MFS"/>
</dbReference>
<evidence type="ECO:0000313" key="2">
    <source>
        <dbReference type="EMBL" id="OGC44645.1"/>
    </source>
</evidence>
<keyword evidence="1" id="KW-1133">Transmembrane helix</keyword>
<dbReference type="InterPro" id="IPR036259">
    <property type="entry name" value="MFS_trans_sf"/>
</dbReference>
<evidence type="ECO:0000256" key="1">
    <source>
        <dbReference type="SAM" id="Phobius"/>
    </source>
</evidence>
<keyword evidence="1" id="KW-0472">Membrane</keyword>
<feature type="transmembrane region" description="Helical" evidence="1">
    <location>
        <begin position="140"/>
        <end position="158"/>
    </location>
</feature>
<dbReference type="AlphaFoldDB" id="A0A1F4UI41"/>
<accession>A0A1F4UI41</accession>
<feature type="transmembrane region" description="Helical" evidence="1">
    <location>
        <begin position="45"/>
        <end position="62"/>
    </location>
</feature>
<protein>
    <submittedName>
        <fullName evidence="2">MFS transporter</fullName>
    </submittedName>
</protein>
<dbReference type="GO" id="GO:0022857">
    <property type="term" value="F:transmembrane transporter activity"/>
    <property type="evidence" value="ECO:0007669"/>
    <property type="project" value="InterPro"/>
</dbReference>
<dbReference type="Gene3D" id="1.20.1250.20">
    <property type="entry name" value="MFS general substrate transporter like domains"/>
    <property type="match status" value="1"/>
</dbReference>
<comment type="caution">
    <text evidence="2">The sequence shown here is derived from an EMBL/GenBank/DDBJ whole genome shotgun (WGS) entry which is preliminary data.</text>
</comment>
<dbReference type="STRING" id="1802613.A2V54_00600"/>
<sequence length="185" mass="20195">MVKLSSETKILLWGSNIWYLGEGMLGPLFAVFAQRIGGNILDITWAWAAYLAVTGFLTIRVGKISGKKIAPEKLMIAGYVVNALFTFGYLLVSAPWHLLLVQIGLGVAVALSVPTWSALYSDSGGNHEASYLWSLPTGQYYLVTAAAVILGGLIVNYFSFTTLFLTMGIIQIVATLYQARILRRI</sequence>
<keyword evidence="1" id="KW-0812">Transmembrane</keyword>